<dbReference type="PANTHER" id="PTHR10587">
    <property type="entry name" value="GLYCOSYL TRANSFERASE-RELATED"/>
    <property type="match status" value="1"/>
</dbReference>
<evidence type="ECO:0000313" key="5">
    <source>
        <dbReference type="Proteomes" id="UP000321513"/>
    </source>
</evidence>
<keyword evidence="5" id="KW-1185">Reference proteome</keyword>
<dbReference type="InterPro" id="IPR008999">
    <property type="entry name" value="Actin-crosslinking"/>
</dbReference>
<dbReference type="CDD" id="cd00257">
    <property type="entry name" value="beta-trefoil_FSCN-like"/>
    <property type="match status" value="1"/>
</dbReference>
<organism evidence="4 5">
    <name type="scientific">Segetibacter aerophilus</name>
    <dbReference type="NCBI Taxonomy" id="670293"/>
    <lineage>
        <taxon>Bacteria</taxon>
        <taxon>Pseudomonadati</taxon>
        <taxon>Bacteroidota</taxon>
        <taxon>Chitinophagia</taxon>
        <taxon>Chitinophagales</taxon>
        <taxon>Chitinophagaceae</taxon>
        <taxon>Segetibacter</taxon>
    </lineage>
</organism>
<feature type="domain" description="NodB homology" evidence="3">
    <location>
        <begin position="15"/>
        <end position="214"/>
    </location>
</feature>
<comment type="caution">
    <text evidence="4">The sequence shown here is derived from an EMBL/GenBank/DDBJ whole genome shotgun (WGS) entry which is preliminary data.</text>
</comment>
<dbReference type="RefSeq" id="WP_147204562.1">
    <property type="nucleotide sequence ID" value="NZ_BJYT01000011.1"/>
</dbReference>
<evidence type="ECO:0000256" key="1">
    <source>
        <dbReference type="ARBA" id="ARBA00022723"/>
    </source>
</evidence>
<dbReference type="SUPFAM" id="SSF88713">
    <property type="entry name" value="Glycoside hydrolase/deacetylase"/>
    <property type="match status" value="1"/>
</dbReference>
<dbReference type="GO" id="GO:0016020">
    <property type="term" value="C:membrane"/>
    <property type="evidence" value="ECO:0007669"/>
    <property type="project" value="TreeGrafter"/>
</dbReference>
<sequence length="385" mass="43792">MYRELPYTGEELPQKFLCLTYDDGPGESTFEIAEFLHYEGIKATFFVVGKYAVENENILEKVARLGHLIGNHTYEHPDMPYYLSKNGDVQNQILRTDALVRKYNKNSAIYFRSPYGKWSKEVADELNSNLLATINHIGPIHWDIAGIDCFYWKNDISVKDTVEKYLLDIEEKGKGIVVMHDEIADMNFLKPKNRTLELTKQLIPILKASGYRFVRLDEIPSIKESAAKELFVNLKTKGGKYLSLAEGGEIIIGQNDAKLNRDFAIQDLGEGRISLTGRNELFFSIRGEQGIIVKADADVVDSTERFDLVPLYSNKFLIRADNGRFLEVQKEKGSLAATAEFMRGGEIFTILPVGQQVKKNYSLVQQIKSIRRQLLYVKSKIKQGS</sequence>
<dbReference type="GO" id="GO:0005975">
    <property type="term" value="P:carbohydrate metabolic process"/>
    <property type="evidence" value="ECO:0007669"/>
    <property type="project" value="InterPro"/>
</dbReference>
<keyword evidence="2" id="KW-0378">Hydrolase</keyword>
<evidence type="ECO:0000313" key="4">
    <source>
        <dbReference type="EMBL" id="GEO10445.1"/>
    </source>
</evidence>
<dbReference type="SUPFAM" id="SSF50405">
    <property type="entry name" value="Actin-crosslinking proteins"/>
    <property type="match status" value="1"/>
</dbReference>
<dbReference type="Pfam" id="PF01522">
    <property type="entry name" value="Polysacc_deac_1"/>
    <property type="match status" value="1"/>
</dbReference>
<dbReference type="InterPro" id="IPR011330">
    <property type="entry name" value="Glyco_hydro/deAcase_b/a-brl"/>
</dbReference>
<dbReference type="Gene3D" id="2.80.10.50">
    <property type="match status" value="1"/>
</dbReference>
<dbReference type="CDD" id="cd10917">
    <property type="entry name" value="CE4_NodB_like_6s_7s"/>
    <property type="match status" value="1"/>
</dbReference>
<evidence type="ECO:0000256" key="2">
    <source>
        <dbReference type="ARBA" id="ARBA00022801"/>
    </source>
</evidence>
<dbReference type="InterPro" id="IPR050248">
    <property type="entry name" value="Polysacc_deacetylase_ArnD"/>
</dbReference>
<dbReference type="EMBL" id="BJYT01000011">
    <property type="protein sequence ID" value="GEO10445.1"/>
    <property type="molecule type" value="Genomic_DNA"/>
</dbReference>
<dbReference type="PROSITE" id="PS51677">
    <property type="entry name" value="NODB"/>
    <property type="match status" value="1"/>
</dbReference>
<dbReference type="OrthoDB" id="9812065at2"/>
<proteinExistence type="predicted"/>
<gene>
    <name evidence="4" type="ORF">SAE01_29410</name>
</gene>
<dbReference type="Gene3D" id="3.20.20.370">
    <property type="entry name" value="Glycoside hydrolase/deacetylase"/>
    <property type="match status" value="1"/>
</dbReference>
<accession>A0A512BEX1</accession>
<protein>
    <recommendedName>
        <fullName evidence="3">NodB homology domain-containing protein</fullName>
    </recommendedName>
</protein>
<dbReference type="GO" id="GO:0016810">
    <property type="term" value="F:hydrolase activity, acting on carbon-nitrogen (but not peptide) bonds"/>
    <property type="evidence" value="ECO:0007669"/>
    <property type="project" value="InterPro"/>
</dbReference>
<name>A0A512BEX1_9BACT</name>
<dbReference type="Proteomes" id="UP000321513">
    <property type="component" value="Unassembled WGS sequence"/>
</dbReference>
<reference evidence="4 5" key="1">
    <citation type="submission" date="2019-07" db="EMBL/GenBank/DDBJ databases">
        <title>Whole genome shotgun sequence of Segetibacter aerophilus NBRC 106135.</title>
        <authorList>
            <person name="Hosoyama A."/>
            <person name="Uohara A."/>
            <person name="Ohji S."/>
            <person name="Ichikawa N."/>
        </authorList>
    </citation>
    <scope>NUCLEOTIDE SEQUENCE [LARGE SCALE GENOMIC DNA]</scope>
    <source>
        <strain evidence="4 5">NBRC 106135</strain>
    </source>
</reference>
<dbReference type="PANTHER" id="PTHR10587:SF133">
    <property type="entry name" value="CHITIN DEACETYLASE 1-RELATED"/>
    <property type="match status" value="1"/>
</dbReference>
<keyword evidence="1" id="KW-0479">Metal-binding</keyword>
<evidence type="ECO:0000259" key="3">
    <source>
        <dbReference type="PROSITE" id="PS51677"/>
    </source>
</evidence>
<dbReference type="InterPro" id="IPR002509">
    <property type="entry name" value="NODB_dom"/>
</dbReference>
<dbReference type="AlphaFoldDB" id="A0A512BEX1"/>
<dbReference type="GO" id="GO:0046872">
    <property type="term" value="F:metal ion binding"/>
    <property type="evidence" value="ECO:0007669"/>
    <property type="project" value="UniProtKB-KW"/>
</dbReference>